<evidence type="ECO:0000313" key="2">
    <source>
        <dbReference type="Proteomes" id="UP000315673"/>
    </source>
</evidence>
<dbReference type="KEGG" id="spai:FPZ24_02120"/>
<gene>
    <name evidence="1" type="ORF">FPZ24_02120</name>
</gene>
<sequence length="177" mass="19612">MFSQLMALALSGGMQSSAVDQPAPSPPACAASENRQFDFWVGKWDVFDPKTNKKVAESLIESVYRGCGIRENWRPKTSGGGSLNIYIPQEKKWFQSWIDAQGSRAEFVGGWNGKAMVLEGDWPTPAVPGQPNRVRMTYTPYPDGSVRQTGEVSTDDGKTWKPSFDFIYRHAAEGEAK</sequence>
<keyword evidence="2" id="KW-1185">Reference proteome</keyword>
<evidence type="ECO:0008006" key="3">
    <source>
        <dbReference type="Google" id="ProtNLM"/>
    </source>
</evidence>
<dbReference type="Proteomes" id="UP000315673">
    <property type="component" value="Chromosome"/>
</dbReference>
<dbReference type="EMBL" id="CP042306">
    <property type="protein sequence ID" value="QDZ06418.1"/>
    <property type="molecule type" value="Genomic_DNA"/>
</dbReference>
<reference evidence="1 2" key="1">
    <citation type="submission" date="2019-07" db="EMBL/GenBank/DDBJ databases">
        <title>Full genome sequence of Sphingomonas sp. 4R-6-7(HKS19).</title>
        <authorList>
            <person name="Im W.-T."/>
        </authorList>
    </citation>
    <scope>NUCLEOTIDE SEQUENCE [LARGE SCALE GENOMIC DNA]</scope>
    <source>
        <strain evidence="1 2">HKS19</strain>
    </source>
</reference>
<dbReference type="AlphaFoldDB" id="A0A5B8LE06"/>
<dbReference type="OrthoDB" id="8902597at2"/>
<dbReference type="RefSeq" id="WP_146569502.1">
    <property type="nucleotide sequence ID" value="NZ_CP042306.1"/>
</dbReference>
<evidence type="ECO:0000313" key="1">
    <source>
        <dbReference type="EMBL" id="QDZ06418.1"/>
    </source>
</evidence>
<accession>A0A5B8LE06</accession>
<name>A0A5B8LE06_9SPHN</name>
<organism evidence="1 2">
    <name type="scientific">Sphingomonas panacisoli</name>
    <dbReference type="NCBI Taxonomy" id="1813879"/>
    <lineage>
        <taxon>Bacteria</taxon>
        <taxon>Pseudomonadati</taxon>
        <taxon>Pseudomonadota</taxon>
        <taxon>Alphaproteobacteria</taxon>
        <taxon>Sphingomonadales</taxon>
        <taxon>Sphingomonadaceae</taxon>
        <taxon>Sphingomonas</taxon>
    </lineage>
</organism>
<protein>
    <recommendedName>
        <fullName evidence="3">DUF1579 domain-containing protein</fullName>
    </recommendedName>
</protein>
<proteinExistence type="predicted"/>